<keyword evidence="6" id="KW-0342">GTP-binding</keyword>
<dbReference type="OrthoDB" id="9989112at2759"/>
<dbReference type="SMART" id="SM00177">
    <property type="entry name" value="ARF"/>
    <property type="match status" value="1"/>
</dbReference>
<evidence type="ECO:0000256" key="7">
    <source>
        <dbReference type="SAM" id="Coils"/>
    </source>
</evidence>
<dbReference type="Pfam" id="PF13499">
    <property type="entry name" value="EF-hand_7"/>
    <property type="match status" value="1"/>
</dbReference>
<dbReference type="PROSITE" id="PS50222">
    <property type="entry name" value="EF_HAND_2"/>
    <property type="match status" value="1"/>
</dbReference>
<dbReference type="Pfam" id="PF00071">
    <property type="entry name" value="Ras"/>
    <property type="match status" value="1"/>
</dbReference>
<evidence type="ECO:0000256" key="3">
    <source>
        <dbReference type="ARBA" id="ARBA00022741"/>
    </source>
</evidence>
<dbReference type="InterPro" id="IPR018247">
    <property type="entry name" value="EF_Hand_1_Ca_BS"/>
</dbReference>
<keyword evidence="10" id="KW-1185">Reference proteome</keyword>
<feature type="compositionally biased region" description="Polar residues" evidence="8">
    <location>
        <begin position="553"/>
        <end position="564"/>
    </location>
</feature>
<dbReference type="CDD" id="cd00154">
    <property type="entry name" value="Rab"/>
    <property type="match status" value="1"/>
</dbReference>
<feature type="region of interest" description="Disordered" evidence="8">
    <location>
        <begin position="497"/>
        <end position="540"/>
    </location>
</feature>
<dbReference type="PANTHER" id="PTHR47977">
    <property type="entry name" value="RAS-RELATED PROTEIN RAB"/>
    <property type="match status" value="1"/>
</dbReference>
<evidence type="ECO:0000256" key="4">
    <source>
        <dbReference type="ARBA" id="ARBA00022837"/>
    </source>
</evidence>
<protein>
    <submittedName>
        <fullName evidence="9">Uncharacterized protein</fullName>
    </submittedName>
</protein>
<dbReference type="FunFam" id="3.40.50.300:FF:001348">
    <property type="entry name" value="Ras and EF-hand domain-containing protein"/>
    <property type="match status" value="1"/>
</dbReference>
<dbReference type="InterPro" id="IPR027417">
    <property type="entry name" value="P-loop_NTPase"/>
</dbReference>
<keyword evidence="5 7" id="KW-0175">Coiled coil</keyword>
<reference evidence="9" key="1">
    <citation type="submission" date="2022-03" db="EMBL/GenBank/DDBJ databases">
        <authorList>
            <person name="Martin C."/>
        </authorList>
    </citation>
    <scope>NUCLEOTIDE SEQUENCE</scope>
</reference>
<dbReference type="InterPro" id="IPR001806">
    <property type="entry name" value="Small_GTPase"/>
</dbReference>
<feature type="region of interest" description="Disordered" evidence="8">
    <location>
        <begin position="756"/>
        <end position="780"/>
    </location>
</feature>
<keyword evidence="2" id="KW-0963">Cytoplasm</keyword>
<evidence type="ECO:0000256" key="5">
    <source>
        <dbReference type="ARBA" id="ARBA00023054"/>
    </source>
</evidence>
<sequence length="780" mass="88577">MATYTEQYIENSPSPEEIKEMMVQKAHELFAVCDLENKGFITKRDMQRLQSELPLSPDQLEDVFDSLDDDQNGFLTLEEFTEGFGSFLGLGGSIERHNSIESTTSSEKVYGEEQTEEVQNEAHFKDMMQTVGANGIFDDQETIKALWCRLCKDEPDLLTGFEDFLSRMALEIKRSQSDFVTLESALRSKSSAHDEEVHRLYEEMETQIKQEKERILTEEQAKEKVLRTEMEKELAAKDHMLQDLINKHQEMERKIKEMNMSESEIKQENDLLQMERDRLEDQLNESVQSLEDSRSYINQLQSMHREEKRSRARHAMSINEGIAMERETLVTQLDSLRNLNKKLQDDKDEIEALKAMSSTPVNEKKSNLVKQGSIMSNYFLGDSTGHKGLSPTNSRSFNEDGDFSTMAEDEDIECDEYGIHSNQANYHTNYQKMNGYGQNNNISRKERLTKMSDKGRSSSLANRWDHHQSFPTVTEDMTSSDNDSMFNAHLGDRKMKAFRTPRYNATEPVSDSEDGSRKPRLFRHRHRHSGHDRNGNLRQGKLIGHSISQPDISAFNSVNSSTRGQPVGGHASQDKEDTQPATPERLFKVVFVGDSGVGKSSFIHQFCNNQFKPSFSATIGVDFQVRSVTVDGHLVALQLWDTAGQERFRSITKQYFRKADGVLVMYDVTSEASFTNVRNWMTSVEEGTDEGTVLLLVGNKTDLSANDKVRPVKTKDGDNLAHEFDSLFFETSAKSGANVAEAIQAMARVLTEKEDRELEKSVQLGQNGDVKKKGGCCGKS</sequence>
<dbReference type="InterPro" id="IPR005225">
    <property type="entry name" value="Small_GTP-bd"/>
</dbReference>
<dbReference type="SMART" id="SM00175">
    <property type="entry name" value="RAB"/>
    <property type="match status" value="1"/>
</dbReference>
<evidence type="ECO:0000313" key="9">
    <source>
        <dbReference type="EMBL" id="CAH1786196.1"/>
    </source>
</evidence>
<evidence type="ECO:0000256" key="8">
    <source>
        <dbReference type="SAM" id="MobiDB-lite"/>
    </source>
</evidence>
<keyword evidence="3" id="KW-0547">Nucleotide-binding</keyword>
<dbReference type="GO" id="GO:0005737">
    <property type="term" value="C:cytoplasm"/>
    <property type="evidence" value="ECO:0007669"/>
    <property type="project" value="UniProtKB-SubCell"/>
</dbReference>
<dbReference type="GO" id="GO:0003924">
    <property type="term" value="F:GTPase activity"/>
    <property type="evidence" value="ECO:0007669"/>
    <property type="project" value="InterPro"/>
</dbReference>
<dbReference type="PROSITE" id="PS51419">
    <property type="entry name" value="RAB"/>
    <property type="match status" value="1"/>
</dbReference>
<proteinExistence type="predicted"/>
<evidence type="ECO:0000256" key="2">
    <source>
        <dbReference type="ARBA" id="ARBA00022490"/>
    </source>
</evidence>
<feature type="region of interest" description="Disordered" evidence="8">
    <location>
        <begin position="553"/>
        <end position="582"/>
    </location>
</feature>
<dbReference type="InterPro" id="IPR002048">
    <property type="entry name" value="EF_hand_dom"/>
</dbReference>
<dbReference type="Proteomes" id="UP000749559">
    <property type="component" value="Unassembled WGS sequence"/>
</dbReference>
<feature type="coiled-coil region" evidence="7">
    <location>
        <begin position="194"/>
        <end position="289"/>
    </location>
</feature>
<dbReference type="NCBIfam" id="TIGR00231">
    <property type="entry name" value="small_GTP"/>
    <property type="match status" value="1"/>
</dbReference>
<name>A0A8J1XWV5_OWEFU</name>
<evidence type="ECO:0000256" key="6">
    <source>
        <dbReference type="ARBA" id="ARBA00023134"/>
    </source>
</evidence>
<dbReference type="SMART" id="SM00173">
    <property type="entry name" value="RAS"/>
    <property type="match status" value="1"/>
</dbReference>
<dbReference type="Gene3D" id="1.10.238.10">
    <property type="entry name" value="EF-hand"/>
    <property type="match status" value="1"/>
</dbReference>
<dbReference type="SUPFAM" id="SSF47473">
    <property type="entry name" value="EF-hand"/>
    <property type="match status" value="1"/>
</dbReference>
<dbReference type="InterPro" id="IPR050227">
    <property type="entry name" value="Rab"/>
</dbReference>
<dbReference type="AlphaFoldDB" id="A0A8J1XWV5"/>
<dbReference type="GO" id="GO:0005509">
    <property type="term" value="F:calcium ion binding"/>
    <property type="evidence" value="ECO:0007669"/>
    <property type="project" value="InterPro"/>
</dbReference>
<dbReference type="SMART" id="SM00054">
    <property type="entry name" value="EFh"/>
    <property type="match status" value="2"/>
</dbReference>
<evidence type="ECO:0000256" key="1">
    <source>
        <dbReference type="ARBA" id="ARBA00004496"/>
    </source>
</evidence>
<feature type="compositionally biased region" description="Basic residues" evidence="8">
    <location>
        <begin position="518"/>
        <end position="530"/>
    </location>
</feature>
<accession>A0A8J1XWV5</accession>
<dbReference type="GO" id="GO:0005525">
    <property type="term" value="F:GTP binding"/>
    <property type="evidence" value="ECO:0007669"/>
    <property type="project" value="UniProtKB-KW"/>
</dbReference>
<dbReference type="EMBL" id="CAIIXF020000006">
    <property type="protein sequence ID" value="CAH1786196.1"/>
    <property type="molecule type" value="Genomic_DNA"/>
</dbReference>
<keyword evidence="4" id="KW-0106">Calcium</keyword>
<feature type="coiled-coil region" evidence="7">
    <location>
        <begin position="326"/>
        <end position="356"/>
    </location>
</feature>
<comment type="subcellular location">
    <subcellularLocation>
        <location evidence="1">Cytoplasm</location>
    </subcellularLocation>
</comment>
<dbReference type="Gene3D" id="3.40.50.300">
    <property type="entry name" value="P-loop containing nucleotide triphosphate hydrolases"/>
    <property type="match status" value="1"/>
</dbReference>
<dbReference type="PROSITE" id="PS51420">
    <property type="entry name" value="RHO"/>
    <property type="match status" value="1"/>
</dbReference>
<dbReference type="PROSITE" id="PS51421">
    <property type="entry name" value="RAS"/>
    <property type="match status" value="1"/>
</dbReference>
<gene>
    <name evidence="9" type="ORF">OFUS_LOCUS12142</name>
</gene>
<dbReference type="InterPro" id="IPR011992">
    <property type="entry name" value="EF-hand-dom_pair"/>
</dbReference>
<comment type="caution">
    <text evidence="9">The sequence shown here is derived from an EMBL/GenBank/DDBJ whole genome shotgun (WGS) entry which is preliminary data.</text>
</comment>
<dbReference type="PRINTS" id="PR00449">
    <property type="entry name" value="RASTRNSFRMNG"/>
</dbReference>
<dbReference type="SMART" id="SM00174">
    <property type="entry name" value="RHO"/>
    <property type="match status" value="1"/>
</dbReference>
<evidence type="ECO:0000313" key="10">
    <source>
        <dbReference type="Proteomes" id="UP000749559"/>
    </source>
</evidence>
<dbReference type="SMART" id="SM00176">
    <property type="entry name" value="RAN"/>
    <property type="match status" value="1"/>
</dbReference>
<organism evidence="9 10">
    <name type="scientific">Owenia fusiformis</name>
    <name type="common">Polychaete worm</name>
    <dbReference type="NCBI Taxonomy" id="6347"/>
    <lineage>
        <taxon>Eukaryota</taxon>
        <taxon>Metazoa</taxon>
        <taxon>Spiralia</taxon>
        <taxon>Lophotrochozoa</taxon>
        <taxon>Annelida</taxon>
        <taxon>Polychaeta</taxon>
        <taxon>Sedentaria</taxon>
        <taxon>Canalipalpata</taxon>
        <taxon>Sabellida</taxon>
        <taxon>Oweniida</taxon>
        <taxon>Oweniidae</taxon>
        <taxon>Owenia</taxon>
    </lineage>
</organism>
<dbReference type="PROSITE" id="PS00018">
    <property type="entry name" value="EF_HAND_1"/>
    <property type="match status" value="1"/>
</dbReference>
<dbReference type="SUPFAM" id="SSF52540">
    <property type="entry name" value="P-loop containing nucleoside triphosphate hydrolases"/>
    <property type="match status" value="1"/>
</dbReference>
<dbReference type="PROSITE" id="PS51417">
    <property type="entry name" value="ARF"/>
    <property type="match status" value="1"/>
</dbReference>